<dbReference type="HAMAP" id="MF_00337">
    <property type="entry name" value="Exonuc_7_S"/>
    <property type="match status" value="1"/>
</dbReference>
<comment type="caution">
    <text evidence="8">The sequence shown here is derived from an EMBL/GenBank/DDBJ whole genome shotgun (WGS) entry which is preliminary data.</text>
</comment>
<dbReference type="EC" id="3.1.11.6" evidence="6"/>
<comment type="catalytic activity">
    <reaction evidence="6">
        <text>Exonucleolytic cleavage in either 5'- to 3'- or 3'- to 5'-direction to yield nucleoside 5'-phosphates.</text>
        <dbReference type="EC" id="3.1.11.6"/>
    </reaction>
</comment>
<dbReference type="STRING" id="471514.AN477_13550"/>
<evidence type="ECO:0000256" key="4">
    <source>
        <dbReference type="ARBA" id="ARBA00022801"/>
    </source>
</evidence>
<dbReference type="PANTHER" id="PTHR34137:SF1">
    <property type="entry name" value="EXODEOXYRIBONUCLEASE 7 SMALL SUBUNIT"/>
    <property type="match status" value="1"/>
</dbReference>
<dbReference type="GO" id="GO:0006308">
    <property type="term" value="P:DNA catabolic process"/>
    <property type="evidence" value="ECO:0007669"/>
    <property type="project" value="UniProtKB-UniRule"/>
</dbReference>
<dbReference type="InterPro" id="IPR037004">
    <property type="entry name" value="Exonuc_VII_ssu_sf"/>
</dbReference>
<keyword evidence="2 6" id="KW-0963">Cytoplasm</keyword>
<dbReference type="InterPro" id="IPR003761">
    <property type="entry name" value="Exonuc_VII_S"/>
</dbReference>
<dbReference type="PANTHER" id="PTHR34137">
    <property type="entry name" value="EXODEOXYRIBONUCLEASE 7 SMALL SUBUNIT"/>
    <property type="match status" value="1"/>
</dbReference>
<keyword evidence="7" id="KW-0175">Coiled coil</keyword>
<keyword evidence="4 6" id="KW-0378">Hydrolase</keyword>
<name>A0A0P9CUA5_9BACL</name>
<feature type="coiled-coil region" evidence="7">
    <location>
        <begin position="45"/>
        <end position="72"/>
    </location>
</feature>
<protein>
    <recommendedName>
        <fullName evidence="6">Exodeoxyribonuclease 7 small subunit</fullName>
        <ecNumber evidence="6">3.1.11.6</ecNumber>
    </recommendedName>
    <alternativeName>
        <fullName evidence="6">Exodeoxyribonuclease VII small subunit</fullName>
        <shortName evidence="6">Exonuclease VII small subunit</shortName>
    </alternativeName>
</protein>
<dbReference type="GO" id="GO:0005829">
    <property type="term" value="C:cytosol"/>
    <property type="evidence" value="ECO:0007669"/>
    <property type="project" value="TreeGrafter"/>
</dbReference>
<comment type="function">
    <text evidence="6">Bidirectionally degrades single-stranded DNA into large acid-insoluble oligonucleotides, which are then degraded further into small acid-soluble oligonucleotides.</text>
</comment>
<evidence type="ECO:0000313" key="8">
    <source>
        <dbReference type="EMBL" id="KPV43260.1"/>
    </source>
</evidence>
<keyword evidence="9" id="KW-1185">Reference proteome</keyword>
<dbReference type="Pfam" id="PF02609">
    <property type="entry name" value="Exonuc_VII_S"/>
    <property type="match status" value="1"/>
</dbReference>
<dbReference type="GO" id="GO:0009318">
    <property type="term" value="C:exodeoxyribonuclease VII complex"/>
    <property type="evidence" value="ECO:0007669"/>
    <property type="project" value="UniProtKB-UniRule"/>
</dbReference>
<dbReference type="Gene3D" id="1.10.287.1040">
    <property type="entry name" value="Exonuclease VII, small subunit"/>
    <property type="match status" value="1"/>
</dbReference>
<dbReference type="NCBIfam" id="TIGR01280">
    <property type="entry name" value="xseB"/>
    <property type="match status" value="1"/>
</dbReference>
<organism evidence="8 9">
    <name type="scientific">Alicyclobacillus ferrooxydans</name>
    <dbReference type="NCBI Taxonomy" id="471514"/>
    <lineage>
        <taxon>Bacteria</taxon>
        <taxon>Bacillati</taxon>
        <taxon>Bacillota</taxon>
        <taxon>Bacilli</taxon>
        <taxon>Bacillales</taxon>
        <taxon>Alicyclobacillaceae</taxon>
        <taxon>Alicyclobacillus</taxon>
    </lineage>
</organism>
<reference evidence="8 9" key="1">
    <citation type="submission" date="2015-09" db="EMBL/GenBank/DDBJ databases">
        <title>Draft genome sequence of Alicyclobacillus ferrooxydans DSM 22381.</title>
        <authorList>
            <person name="Hemp J."/>
        </authorList>
    </citation>
    <scope>NUCLEOTIDE SEQUENCE [LARGE SCALE GENOMIC DNA]</scope>
    <source>
        <strain evidence="8 9">TC-34</strain>
    </source>
</reference>
<dbReference type="GO" id="GO:0008855">
    <property type="term" value="F:exodeoxyribonuclease VII activity"/>
    <property type="evidence" value="ECO:0007669"/>
    <property type="project" value="UniProtKB-UniRule"/>
</dbReference>
<evidence type="ECO:0000256" key="3">
    <source>
        <dbReference type="ARBA" id="ARBA00022722"/>
    </source>
</evidence>
<comment type="subcellular location">
    <subcellularLocation>
        <location evidence="6">Cytoplasm</location>
    </subcellularLocation>
</comment>
<sequence length="86" mass="9734">MNGRKIMGEQFNPDLTFEQAMKQLEETVRKLESGDLPLGESIDQYKQAMSLVQFCRQQLDKAELEIVQLIEQDGSVTAVQTSEVAE</sequence>
<dbReference type="SUPFAM" id="SSF116842">
    <property type="entry name" value="XseB-like"/>
    <property type="match status" value="1"/>
</dbReference>
<keyword evidence="5 6" id="KW-0269">Exonuclease</keyword>
<dbReference type="Proteomes" id="UP000050482">
    <property type="component" value="Unassembled WGS sequence"/>
</dbReference>
<evidence type="ECO:0000256" key="7">
    <source>
        <dbReference type="SAM" id="Coils"/>
    </source>
</evidence>
<evidence type="ECO:0000256" key="1">
    <source>
        <dbReference type="ARBA" id="ARBA00009998"/>
    </source>
</evidence>
<dbReference type="EMBL" id="LJCO01000054">
    <property type="protein sequence ID" value="KPV43260.1"/>
    <property type="molecule type" value="Genomic_DNA"/>
</dbReference>
<dbReference type="AlphaFoldDB" id="A0A0P9CUA5"/>
<keyword evidence="3 6" id="KW-0540">Nuclease</keyword>
<evidence type="ECO:0000256" key="2">
    <source>
        <dbReference type="ARBA" id="ARBA00022490"/>
    </source>
</evidence>
<comment type="subunit">
    <text evidence="6">Heterooligomer composed of large and small subunits.</text>
</comment>
<evidence type="ECO:0000256" key="5">
    <source>
        <dbReference type="ARBA" id="ARBA00022839"/>
    </source>
</evidence>
<comment type="similarity">
    <text evidence="1 6">Belongs to the XseB family.</text>
</comment>
<gene>
    <name evidence="6" type="primary">xseB</name>
    <name evidence="8" type="ORF">AN477_13550</name>
</gene>
<accession>A0A0P9CUA5</accession>
<evidence type="ECO:0000256" key="6">
    <source>
        <dbReference type="HAMAP-Rule" id="MF_00337"/>
    </source>
</evidence>
<evidence type="ECO:0000313" key="9">
    <source>
        <dbReference type="Proteomes" id="UP000050482"/>
    </source>
</evidence>
<proteinExistence type="inferred from homology"/>